<keyword evidence="2" id="KW-1185">Reference proteome</keyword>
<dbReference type="EMBL" id="JAIPME010000001">
    <property type="protein sequence ID" value="MBZ2385771.1"/>
    <property type="molecule type" value="Genomic_DNA"/>
</dbReference>
<reference evidence="1 2" key="1">
    <citation type="submission" date="2021-08" db="EMBL/GenBank/DDBJ databases">
        <title>FDA dAtabase for Regulatory Grade micrObial Sequences (FDA-ARGOS): Supporting development and validation of Infectious Disease Dx tests.</title>
        <authorList>
            <person name="Sproer C."/>
            <person name="Gronow S."/>
            <person name="Severitt S."/>
            <person name="Schroder I."/>
            <person name="Tallon L."/>
            <person name="Sadzewicz L."/>
            <person name="Zhao X."/>
            <person name="Boylan J."/>
            <person name="Ott S."/>
            <person name="Bowen H."/>
            <person name="Vavikolanu K."/>
            <person name="Hazen T."/>
            <person name="Aluvathingal J."/>
            <person name="Nadendla S."/>
            <person name="Lowell S."/>
            <person name="Myers T."/>
            <person name="Yan Y."/>
            <person name="Sichtig H."/>
        </authorList>
    </citation>
    <scope>NUCLEOTIDE SEQUENCE [LARGE SCALE GENOMIC DNA]</scope>
    <source>
        <strain evidence="1 2">FDAARGOS_1460</strain>
    </source>
</reference>
<sequence length="222" mass="26420">MGIIKKLFKSAEKTPIDKETKYQEYLKRIKSGERLEGSDWEDFCEISADKAIDERKNSNNPKFHRTDHEKKLESEFHKKNHSIIQDYENRIYISDKADYNKLKSNLAAYDEFKKFCYANGDGGKIYFQDMWEFCHNSKNDCFSFKETILKYMQNFLDANQAVLDIIEILKINETYLQKDLKHEINYCTPQEIGTIIKEMVNNKIITREKHKNTYLLKLNVNI</sequence>
<evidence type="ECO:0000313" key="2">
    <source>
        <dbReference type="Proteomes" id="UP000734271"/>
    </source>
</evidence>
<comment type="caution">
    <text evidence="1">The sequence shown here is derived from an EMBL/GenBank/DDBJ whole genome shotgun (WGS) entry which is preliminary data.</text>
</comment>
<dbReference type="RefSeq" id="WP_223417521.1">
    <property type="nucleotide sequence ID" value="NZ_JAIPME010000001.1"/>
</dbReference>
<protein>
    <submittedName>
        <fullName evidence="1">Uncharacterized protein</fullName>
    </submittedName>
</protein>
<dbReference type="Proteomes" id="UP000734271">
    <property type="component" value="Unassembled WGS sequence"/>
</dbReference>
<proteinExistence type="predicted"/>
<name>A0ABS7SW74_9FIRM</name>
<organism evidence="1 2">
    <name type="scientific">Anaerococcus murdochii</name>
    <dbReference type="NCBI Taxonomy" id="411577"/>
    <lineage>
        <taxon>Bacteria</taxon>
        <taxon>Bacillati</taxon>
        <taxon>Bacillota</taxon>
        <taxon>Tissierellia</taxon>
        <taxon>Tissierellales</taxon>
        <taxon>Peptoniphilaceae</taxon>
        <taxon>Anaerococcus</taxon>
    </lineage>
</organism>
<accession>A0ABS7SW74</accession>
<evidence type="ECO:0000313" key="1">
    <source>
        <dbReference type="EMBL" id="MBZ2385771.1"/>
    </source>
</evidence>
<gene>
    <name evidence="1" type="ORF">K8P03_00330</name>
</gene>